<dbReference type="AlphaFoldDB" id="A0A161I8F8"/>
<dbReference type="STRING" id="1300344.I598_2471"/>
<keyword evidence="4" id="KW-0732">Signal</keyword>
<proteinExistence type="inferred from homology"/>
<feature type="compositionally biased region" description="Low complexity" evidence="3">
    <location>
        <begin position="1"/>
        <end position="13"/>
    </location>
</feature>
<reference evidence="6 7" key="1">
    <citation type="submission" date="2016-01" db="EMBL/GenBank/DDBJ databases">
        <title>Complete genome sequence of a soil Actinobacterium, Isoptericola dokdonensis DS-3.</title>
        <authorList>
            <person name="Kwon S.-K."/>
            <person name="Kim J.F."/>
        </authorList>
    </citation>
    <scope>NUCLEOTIDE SEQUENCE [LARGE SCALE GENOMIC DNA]</scope>
    <source>
        <strain evidence="6 7">DS-3</strain>
    </source>
</reference>
<dbReference type="InterPro" id="IPR002022">
    <property type="entry name" value="Pec_lyase"/>
</dbReference>
<dbReference type="PANTHER" id="PTHR31683">
    <property type="entry name" value="PECTATE LYASE 18-RELATED"/>
    <property type="match status" value="1"/>
</dbReference>
<dbReference type="GO" id="GO:0000272">
    <property type="term" value="P:polysaccharide catabolic process"/>
    <property type="evidence" value="ECO:0007669"/>
    <property type="project" value="UniProtKB-KW"/>
</dbReference>
<feature type="compositionally biased region" description="Low complexity" evidence="3">
    <location>
        <begin position="45"/>
        <end position="57"/>
    </location>
</feature>
<dbReference type="SMART" id="SM00656">
    <property type="entry name" value="Amb_all"/>
    <property type="match status" value="1"/>
</dbReference>
<comment type="subcellular location">
    <subcellularLocation>
        <location evidence="2">Secreted</location>
    </subcellularLocation>
</comment>
<keyword evidence="2" id="KW-0624">Polysaccharide degradation</keyword>
<dbReference type="Proteomes" id="UP000076794">
    <property type="component" value="Chromosome"/>
</dbReference>
<dbReference type="InterPro" id="IPR045032">
    <property type="entry name" value="PEL"/>
</dbReference>
<gene>
    <name evidence="6" type="primary">pel_2</name>
    <name evidence="6" type="ORF">I598_2471</name>
</gene>
<evidence type="ECO:0000313" key="6">
    <source>
        <dbReference type="EMBL" id="ANC32008.1"/>
    </source>
</evidence>
<organism evidence="6 7">
    <name type="scientific">Isoptericola dokdonensis DS-3</name>
    <dbReference type="NCBI Taxonomy" id="1300344"/>
    <lineage>
        <taxon>Bacteria</taxon>
        <taxon>Bacillati</taxon>
        <taxon>Actinomycetota</taxon>
        <taxon>Actinomycetes</taxon>
        <taxon>Micrococcales</taxon>
        <taxon>Promicromonosporaceae</taxon>
        <taxon>Isoptericola</taxon>
    </lineage>
</organism>
<protein>
    <submittedName>
        <fullName evidence="6">Pectate lyase</fullName>
        <ecNumber evidence="6">4.2.2.2</ecNumber>
    </submittedName>
</protein>
<dbReference type="PANTHER" id="PTHR31683:SF18">
    <property type="entry name" value="PECTATE LYASE 21-RELATED"/>
    <property type="match status" value="1"/>
</dbReference>
<evidence type="ECO:0000256" key="4">
    <source>
        <dbReference type="SAM" id="SignalP"/>
    </source>
</evidence>
<evidence type="ECO:0000259" key="5">
    <source>
        <dbReference type="SMART" id="SM00656"/>
    </source>
</evidence>
<dbReference type="PATRIC" id="fig|1300344.3.peg.2479"/>
<dbReference type="SUPFAM" id="SSF51126">
    <property type="entry name" value="Pectin lyase-like"/>
    <property type="match status" value="1"/>
</dbReference>
<dbReference type="RefSeq" id="WP_232314146.1">
    <property type="nucleotide sequence ID" value="NZ_CP014209.1"/>
</dbReference>
<dbReference type="Gene3D" id="2.160.20.10">
    <property type="entry name" value="Single-stranded right-handed beta-helix, Pectin lyase-like"/>
    <property type="match status" value="1"/>
</dbReference>
<dbReference type="GO" id="GO:0005576">
    <property type="term" value="C:extracellular region"/>
    <property type="evidence" value="ECO:0007669"/>
    <property type="project" value="UniProtKB-SubCell"/>
</dbReference>
<evidence type="ECO:0000256" key="3">
    <source>
        <dbReference type="SAM" id="MobiDB-lite"/>
    </source>
</evidence>
<dbReference type="GO" id="GO:0030570">
    <property type="term" value="F:pectate lyase activity"/>
    <property type="evidence" value="ECO:0007669"/>
    <property type="project" value="UniProtKB-EC"/>
</dbReference>
<feature type="domain" description="Pectate lyase" evidence="5">
    <location>
        <begin position="149"/>
        <end position="395"/>
    </location>
</feature>
<dbReference type="KEGG" id="ido:I598_2471"/>
<dbReference type="InterPro" id="IPR012334">
    <property type="entry name" value="Pectin_lyas_fold"/>
</dbReference>
<feature type="region of interest" description="Disordered" evidence="3">
    <location>
        <begin position="1"/>
        <end position="22"/>
    </location>
</feature>
<evidence type="ECO:0000313" key="7">
    <source>
        <dbReference type="Proteomes" id="UP000076794"/>
    </source>
</evidence>
<comment type="similarity">
    <text evidence="2">Belongs to the polysaccharide lyase 1 family.</text>
</comment>
<keyword evidence="1 2" id="KW-0456">Lyase</keyword>
<keyword evidence="7" id="KW-1185">Reference proteome</keyword>
<dbReference type="Pfam" id="PF00544">
    <property type="entry name" value="Pectate_lyase_4"/>
    <property type="match status" value="1"/>
</dbReference>
<sequence length="480" mass="51090">MRPLVTTRPPAAGRRARRRHPHVAVATAALTIGALAAPLGATAQAAPPAASAPPAAVHDLTDDAAPTGWATANGGTDGGAGAAASSTYLVSTRAELLAALDNDGRRTEPKVVYVQGVIDGNERADGTLMGEQDYAPGYDLQKYLSCFTDAGWSDAAHDYCGDQRRKRQTGSNNLKRQTEISVPSNTTILGVGADAEVRGATIMLHLAHDVVIRNLTVEAPRDFFTSWDPWDGEQGAWNARFDAVSSVTSTNIWLDHVTLTDGRFPDSTAPIGPSGKPVNFHDGLFDLKDGTDFVTMSNSRVEDHDKAMLIGSGDDNADTDEGRLNVTFVRNAFDGVTQRSPRVRFGKAHVVNNYFRASVNDPVSPLKPGAGYFIGVGVESQIVSERNVFDYVGPGADASVAVWGAGGAFVDRGSWFRMRPVDLRSVLPAEITWGVDWDPADVYDYQVLRSPAAVKAHGKHLTGPILPVRAPRGAVVPAVS</sequence>
<dbReference type="InterPro" id="IPR011050">
    <property type="entry name" value="Pectin_lyase_fold/virulence"/>
</dbReference>
<dbReference type="EMBL" id="CP014209">
    <property type="protein sequence ID" value="ANC32008.1"/>
    <property type="molecule type" value="Genomic_DNA"/>
</dbReference>
<feature type="signal peptide" evidence="4">
    <location>
        <begin position="1"/>
        <end position="36"/>
    </location>
</feature>
<dbReference type="EC" id="4.2.2.2" evidence="6"/>
<keyword evidence="2" id="KW-0119">Carbohydrate metabolism</keyword>
<name>A0A161I8F8_9MICO</name>
<evidence type="ECO:0000256" key="2">
    <source>
        <dbReference type="RuleBase" id="RU361173"/>
    </source>
</evidence>
<accession>A0A161I8F8</accession>
<evidence type="ECO:0000256" key="1">
    <source>
        <dbReference type="ARBA" id="ARBA00023239"/>
    </source>
</evidence>
<feature type="chain" id="PRO_5038924550" evidence="4">
    <location>
        <begin position="37"/>
        <end position="480"/>
    </location>
</feature>
<feature type="region of interest" description="Disordered" evidence="3">
    <location>
        <begin position="45"/>
        <end position="83"/>
    </location>
</feature>
<keyword evidence="2" id="KW-0964">Secreted</keyword>